<keyword evidence="2" id="KW-1185">Reference proteome</keyword>
<evidence type="ECO:0000313" key="1">
    <source>
        <dbReference type="EMBL" id="KAJ9579197.1"/>
    </source>
</evidence>
<feature type="non-terminal residue" evidence="1">
    <location>
        <position position="54"/>
    </location>
</feature>
<protein>
    <submittedName>
        <fullName evidence="1">Uncharacterized protein</fullName>
    </submittedName>
</protein>
<reference evidence="1" key="1">
    <citation type="journal article" date="2023" name="IScience">
        <title>Live-bearing cockroach genome reveals convergent evolutionary mechanisms linked to viviparity in insects and beyond.</title>
        <authorList>
            <person name="Fouks B."/>
            <person name="Harrison M.C."/>
            <person name="Mikhailova A.A."/>
            <person name="Marchal E."/>
            <person name="English S."/>
            <person name="Carruthers M."/>
            <person name="Jennings E.C."/>
            <person name="Chiamaka E.L."/>
            <person name="Frigard R.A."/>
            <person name="Pippel M."/>
            <person name="Attardo G.M."/>
            <person name="Benoit J.B."/>
            <person name="Bornberg-Bauer E."/>
            <person name="Tobe S.S."/>
        </authorList>
    </citation>
    <scope>NUCLEOTIDE SEQUENCE</scope>
    <source>
        <strain evidence="1">Stay&amp;Tobe</strain>
    </source>
</reference>
<gene>
    <name evidence="1" type="ORF">L9F63_024698</name>
</gene>
<organism evidence="1 2">
    <name type="scientific">Diploptera punctata</name>
    <name type="common">Pacific beetle cockroach</name>
    <dbReference type="NCBI Taxonomy" id="6984"/>
    <lineage>
        <taxon>Eukaryota</taxon>
        <taxon>Metazoa</taxon>
        <taxon>Ecdysozoa</taxon>
        <taxon>Arthropoda</taxon>
        <taxon>Hexapoda</taxon>
        <taxon>Insecta</taxon>
        <taxon>Pterygota</taxon>
        <taxon>Neoptera</taxon>
        <taxon>Polyneoptera</taxon>
        <taxon>Dictyoptera</taxon>
        <taxon>Blattodea</taxon>
        <taxon>Blaberoidea</taxon>
        <taxon>Blaberidae</taxon>
        <taxon>Diplopterinae</taxon>
        <taxon>Diploptera</taxon>
    </lineage>
</organism>
<dbReference type="Proteomes" id="UP001233999">
    <property type="component" value="Unassembled WGS sequence"/>
</dbReference>
<dbReference type="EMBL" id="JASPKZ010008614">
    <property type="protein sequence ID" value="KAJ9579197.1"/>
    <property type="molecule type" value="Genomic_DNA"/>
</dbReference>
<feature type="non-terminal residue" evidence="1">
    <location>
        <position position="1"/>
    </location>
</feature>
<sequence length="54" mass="6390">CKILVKKCINTNYIKRQKRFNKVQNVLALIKMCKKHAQLTISDAKLQQTKHYSE</sequence>
<dbReference type="AlphaFoldDB" id="A0AAD7ZFG9"/>
<name>A0AAD7ZFG9_DIPPU</name>
<evidence type="ECO:0000313" key="2">
    <source>
        <dbReference type="Proteomes" id="UP001233999"/>
    </source>
</evidence>
<comment type="caution">
    <text evidence="1">The sequence shown here is derived from an EMBL/GenBank/DDBJ whole genome shotgun (WGS) entry which is preliminary data.</text>
</comment>
<accession>A0AAD7ZFG9</accession>
<proteinExistence type="predicted"/>
<reference evidence="1" key="2">
    <citation type="submission" date="2023-05" db="EMBL/GenBank/DDBJ databases">
        <authorList>
            <person name="Fouks B."/>
        </authorList>
    </citation>
    <scope>NUCLEOTIDE SEQUENCE</scope>
    <source>
        <strain evidence="1">Stay&amp;Tobe</strain>
        <tissue evidence="1">Testes</tissue>
    </source>
</reference>